<comment type="similarity">
    <text evidence="1">Belongs to the helicase family.</text>
</comment>
<dbReference type="GO" id="GO:0016887">
    <property type="term" value="F:ATP hydrolysis activity"/>
    <property type="evidence" value="ECO:0007669"/>
    <property type="project" value="RHEA"/>
</dbReference>
<dbReference type="Pfam" id="PF05970">
    <property type="entry name" value="PIF1"/>
    <property type="match status" value="1"/>
</dbReference>
<accession>A0A026VRL8</accession>
<evidence type="ECO:0000256" key="1">
    <source>
        <dbReference type="RuleBase" id="RU363044"/>
    </source>
</evidence>
<dbReference type="GO" id="GO:0000723">
    <property type="term" value="P:telomere maintenance"/>
    <property type="evidence" value="ECO:0007669"/>
    <property type="project" value="InterPro"/>
</dbReference>
<dbReference type="SUPFAM" id="SSF52540">
    <property type="entry name" value="P-loop containing nucleoside triphosphate hydrolases"/>
    <property type="match status" value="2"/>
</dbReference>
<organism evidence="3 4">
    <name type="scientific">Ooceraea biroi</name>
    <name type="common">Clonal raider ant</name>
    <name type="synonym">Cerapachys biroi</name>
    <dbReference type="NCBI Taxonomy" id="2015173"/>
    <lineage>
        <taxon>Eukaryota</taxon>
        <taxon>Metazoa</taxon>
        <taxon>Ecdysozoa</taxon>
        <taxon>Arthropoda</taxon>
        <taxon>Hexapoda</taxon>
        <taxon>Insecta</taxon>
        <taxon>Pterygota</taxon>
        <taxon>Neoptera</taxon>
        <taxon>Endopterygota</taxon>
        <taxon>Hymenoptera</taxon>
        <taxon>Apocrita</taxon>
        <taxon>Aculeata</taxon>
        <taxon>Formicoidea</taxon>
        <taxon>Formicidae</taxon>
        <taxon>Dorylinae</taxon>
        <taxon>Ooceraea</taxon>
    </lineage>
</organism>
<dbReference type="PANTHER" id="PTHR47642:SF5">
    <property type="entry name" value="ATP-DEPENDENT DNA HELICASE"/>
    <property type="match status" value="1"/>
</dbReference>
<gene>
    <name evidence="3" type="ORF">X777_00228</name>
</gene>
<dbReference type="EC" id="5.6.2.3" evidence="1"/>
<dbReference type="OrthoDB" id="10029506at2759"/>
<dbReference type="InterPro" id="IPR027417">
    <property type="entry name" value="P-loop_NTPase"/>
</dbReference>
<evidence type="ECO:0000313" key="4">
    <source>
        <dbReference type="Proteomes" id="UP000053097"/>
    </source>
</evidence>
<dbReference type="Gene3D" id="3.40.50.300">
    <property type="entry name" value="P-loop containing nucleotide triphosphate hydrolases"/>
    <property type="match status" value="1"/>
</dbReference>
<dbReference type="GO" id="GO:0006281">
    <property type="term" value="P:DNA repair"/>
    <property type="evidence" value="ECO:0007669"/>
    <property type="project" value="UniProtKB-KW"/>
</dbReference>
<reference evidence="3 4" key="1">
    <citation type="journal article" date="2014" name="Curr. Biol.">
        <title>The genome of the clonal raider ant Cerapachys biroi.</title>
        <authorList>
            <person name="Oxley P.R."/>
            <person name="Ji L."/>
            <person name="Fetter-Pruneda I."/>
            <person name="McKenzie S.K."/>
            <person name="Li C."/>
            <person name="Hu H."/>
            <person name="Zhang G."/>
            <person name="Kronauer D.J."/>
        </authorList>
    </citation>
    <scope>NUCLEOTIDE SEQUENCE [LARGE SCALE GENOMIC DNA]</scope>
</reference>
<protein>
    <recommendedName>
        <fullName evidence="1">ATP-dependent DNA helicase</fullName>
        <ecNumber evidence="1">5.6.2.3</ecNumber>
    </recommendedName>
</protein>
<dbReference type="OMA" id="RIYPTND"/>
<keyword evidence="1" id="KW-0227">DNA damage</keyword>
<dbReference type="AlphaFoldDB" id="A0A026VRL8"/>
<dbReference type="InterPro" id="IPR010285">
    <property type="entry name" value="DNA_helicase_pif1-like_DEAD"/>
</dbReference>
<dbReference type="InterPro" id="IPR051055">
    <property type="entry name" value="PIF1_helicase"/>
</dbReference>
<evidence type="ECO:0000259" key="2">
    <source>
        <dbReference type="Pfam" id="PF05970"/>
    </source>
</evidence>
<comment type="cofactor">
    <cofactor evidence="1">
        <name>Mg(2+)</name>
        <dbReference type="ChEBI" id="CHEBI:18420"/>
    </cofactor>
</comment>
<keyword evidence="1" id="KW-0378">Hydrolase</keyword>
<keyword evidence="1" id="KW-0067">ATP-binding</keyword>
<keyword evidence="1" id="KW-0234">DNA repair</keyword>
<dbReference type="GO" id="GO:0043139">
    <property type="term" value="F:5'-3' DNA helicase activity"/>
    <property type="evidence" value="ECO:0007669"/>
    <property type="project" value="UniProtKB-EC"/>
</dbReference>
<keyword evidence="1 3" id="KW-0347">Helicase</keyword>
<comment type="catalytic activity">
    <reaction evidence="1">
        <text>ATP + H2O = ADP + phosphate + H(+)</text>
        <dbReference type="Rhea" id="RHEA:13065"/>
        <dbReference type="ChEBI" id="CHEBI:15377"/>
        <dbReference type="ChEBI" id="CHEBI:15378"/>
        <dbReference type="ChEBI" id="CHEBI:30616"/>
        <dbReference type="ChEBI" id="CHEBI:43474"/>
        <dbReference type="ChEBI" id="CHEBI:456216"/>
        <dbReference type="EC" id="5.6.2.3"/>
    </reaction>
</comment>
<feature type="domain" description="DNA helicase Pif1-like DEAD-box helicase" evidence="2">
    <location>
        <begin position="5"/>
        <end position="171"/>
    </location>
</feature>
<dbReference type="STRING" id="2015173.A0A026VRL8"/>
<dbReference type="EMBL" id="KK111530">
    <property type="protein sequence ID" value="EZA46372.1"/>
    <property type="molecule type" value="Genomic_DNA"/>
</dbReference>
<name>A0A026VRL8_OOCBI</name>
<proteinExistence type="inferred from homology"/>
<dbReference type="GO" id="GO:0005524">
    <property type="term" value="F:ATP binding"/>
    <property type="evidence" value="ECO:0007669"/>
    <property type="project" value="UniProtKB-KW"/>
</dbReference>
<dbReference type="Proteomes" id="UP000053097">
    <property type="component" value="Unassembled WGS sequence"/>
</dbReference>
<sequence length="336" mass="38183">MEIYNRYTQQHNSLHNAYVACASTGKAAVSIGGTTVHSTFRLTQSRKTSVLPTELLHSYRNLFIGVKCIIIDEVSMISADILHRINQRLQQITGVYDQLFGGMNIILCGDFRQLPPVNATPVFKMPRNVFAGVVLWQSLNYFPLLRVVRQFDETFSSILTKIGNGETLTDDENILIEGRFRTVEWCNENLPNAVRLYHRNIDVDAYNRTAIVDPVRCVTRDRFFGYTTVTEKNECRRKLHKMSVAEYDGLPYMIALATDYPYMITINIDVEDGLVNGAIGVLKYIETLEDEDCNVDDDEPQPSTSGGSDTIEHIVNIRLWIDFANVQIGRKARLKC</sequence>
<evidence type="ECO:0000313" key="3">
    <source>
        <dbReference type="EMBL" id="EZA46372.1"/>
    </source>
</evidence>
<dbReference type="GO" id="GO:0006310">
    <property type="term" value="P:DNA recombination"/>
    <property type="evidence" value="ECO:0007669"/>
    <property type="project" value="UniProtKB-KW"/>
</dbReference>
<dbReference type="PANTHER" id="PTHR47642">
    <property type="entry name" value="ATP-DEPENDENT DNA HELICASE"/>
    <property type="match status" value="1"/>
</dbReference>
<keyword evidence="1" id="KW-0547">Nucleotide-binding</keyword>
<keyword evidence="1" id="KW-0233">DNA recombination</keyword>
<keyword evidence="4" id="KW-1185">Reference proteome</keyword>